<evidence type="ECO:0000313" key="6">
    <source>
        <dbReference type="EMBL" id="MCF4119565.1"/>
    </source>
</evidence>
<dbReference type="InterPro" id="IPR036390">
    <property type="entry name" value="WH_DNA-bd_sf"/>
</dbReference>
<keyword evidence="3" id="KW-0238">DNA-binding</keyword>
<dbReference type="Pfam" id="PF00126">
    <property type="entry name" value="HTH_1"/>
    <property type="match status" value="1"/>
</dbReference>
<sequence length="317" mass="33726">MELDLRHLRMVVAVAESGSVTKAAATLGIAQPALTAQLNRIDRALGGSVFVRDRSGARPTELGELVLRHARVLLPAMSALADDARRLVNAVTGHAGVLRVGTVGTGLGGLFVNHLHGSVPGVRITTSSPASVDDLASRLANGTLDVALVGLCSAFTPPQGGEVLWTRVCTDPMFVLLDERHALAGKDEVSLSDLAEERWLYVPAQGCLEECFVTACVRAGFAPHGLGEAEWTAAVDQVRAGRAVALVEPGQPDPPGVRAVALEGSPLRRTHFVGWRRESGDRAGQETMEDAAYRAHRDSVRRSPHYGRWLTEYGALA</sequence>
<comment type="caution">
    <text evidence="6">The sequence shown here is derived from an EMBL/GenBank/DDBJ whole genome shotgun (WGS) entry which is preliminary data.</text>
</comment>
<dbReference type="InterPro" id="IPR036388">
    <property type="entry name" value="WH-like_DNA-bd_sf"/>
</dbReference>
<dbReference type="PRINTS" id="PR00039">
    <property type="entry name" value="HTHLYSR"/>
</dbReference>
<evidence type="ECO:0000256" key="2">
    <source>
        <dbReference type="ARBA" id="ARBA00023015"/>
    </source>
</evidence>
<evidence type="ECO:0000259" key="5">
    <source>
        <dbReference type="PROSITE" id="PS50931"/>
    </source>
</evidence>
<gene>
    <name evidence="6" type="ORF">L1785_01055</name>
</gene>
<dbReference type="PROSITE" id="PS50931">
    <property type="entry name" value="HTH_LYSR"/>
    <property type="match status" value="1"/>
</dbReference>
<dbReference type="Proteomes" id="UP001165405">
    <property type="component" value="Unassembled WGS sequence"/>
</dbReference>
<keyword evidence="7" id="KW-1185">Reference proteome</keyword>
<dbReference type="EMBL" id="JAKGSG010000005">
    <property type="protein sequence ID" value="MCF4119565.1"/>
    <property type="molecule type" value="Genomic_DNA"/>
</dbReference>
<name>A0AA41U5T0_9MICO</name>
<proteinExistence type="inferred from homology"/>
<keyword evidence="4" id="KW-0804">Transcription</keyword>
<dbReference type="Gene3D" id="1.10.10.10">
    <property type="entry name" value="Winged helix-like DNA-binding domain superfamily/Winged helix DNA-binding domain"/>
    <property type="match status" value="1"/>
</dbReference>
<evidence type="ECO:0000256" key="4">
    <source>
        <dbReference type="ARBA" id="ARBA00023163"/>
    </source>
</evidence>
<dbReference type="InterPro" id="IPR005119">
    <property type="entry name" value="LysR_subst-bd"/>
</dbReference>
<dbReference type="SUPFAM" id="SSF46785">
    <property type="entry name" value="Winged helix' DNA-binding domain"/>
    <property type="match status" value="1"/>
</dbReference>
<reference evidence="6" key="1">
    <citation type="submission" date="2022-01" db="EMBL/GenBank/DDBJ databases">
        <title>Antribacter sp. nov., isolated from Guizhou of China.</title>
        <authorList>
            <person name="Chengliang C."/>
            <person name="Ya Z."/>
        </authorList>
    </citation>
    <scope>NUCLEOTIDE SEQUENCE</scope>
    <source>
        <strain evidence="6">KLBMP 9083</strain>
    </source>
</reference>
<dbReference type="Pfam" id="PF03466">
    <property type="entry name" value="LysR_substrate"/>
    <property type="match status" value="1"/>
</dbReference>
<dbReference type="GO" id="GO:0003677">
    <property type="term" value="F:DNA binding"/>
    <property type="evidence" value="ECO:0007669"/>
    <property type="project" value="UniProtKB-KW"/>
</dbReference>
<protein>
    <submittedName>
        <fullName evidence="6">LysR family transcriptional regulator</fullName>
    </submittedName>
</protein>
<dbReference type="SUPFAM" id="SSF53850">
    <property type="entry name" value="Periplasmic binding protein-like II"/>
    <property type="match status" value="1"/>
</dbReference>
<accession>A0AA41U5T0</accession>
<dbReference type="InterPro" id="IPR000847">
    <property type="entry name" value="LysR_HTH_N"/>
</dbReference>
<evidence type="ECO:0000256" key="1">
    <source>
        <dbReference type="ARBA" id="ARBA00009437"/>
    </source>
</evidence>
<dbReference type="RefSeq" id="WP_236087257.1">
    <property type="nucleotide sequence ID" value="NZ_JAKGSG010000005.1"/>
</dbReference>
<organism evidence="6 7">
    <name type="scientific">Antribacter soli</name>
    <dbReference type="NCBI Taxonomy" id="2910976"/>
    <lineage>
        <taxon>Bacteria</taxon>
        <taxon>Bacillati</taxon>
        <taxon>Actinomycetota</taxon>
        <taxon>Actinomycetes</taxon>
        <taxon>Micrococcales</taxon>
        <taxon>Promicromonosporaceae</taxon>
        <taxon>Antribacter</taxon>
    </lineage>
</organism>
<evidence type="ECO:0000256" key="3">
    <source>
        <dbReference type="ARBA" id="ARBA00023125"/>
    </source>
</evidence>
<evidence type="ECO:0000313" key="7">
    <source>
        <dbReference type="Proteomes" id="UP001165405"/>
    </source>
</evidence>
<dbReference type="GO" id="GO:0003700">
    <property type="term" value="F:DNA-binding transcription factor activity"/>
    <property type="evidence" value="ECO:0007669"/>
    <property type="project" value="InterPro"/>
</dbReference>
<keyword evidence="2" id="KW-0805">Transcription regulation</keyword>
<comment type="similarity">
    <text evidence="1">Belongs to the LysR transcriptional regulatory family.</text>
</comment>
<feature type="domain" description="HTH lysR-type" evidence="5">
    <location>
        <begin position="3"/>
        <end position="60"/>
    </location>
</feature>
<dbReference type="Gene3D" id="3.40.190.10">
    <property type="entry name" value="Periplasmic binding protein-like II"/>
    <property type="match status" value="2"/>
</dbReference>
<dbReference type="AlphaFoldDB" id="A0AA41U5T0"/>
<dbReference type="PANTHER" id="PTHR30346">
    <property type="entry name" value="TRANSCRIPTIONAL DUAL REGULATOR HCAR-RELATED"/>
    <property type="match status" value="1"/>
</dbReference>
<dbReference type="PANTHER" id="PTHR30346:SF30">
    <property type="entry name" value="SMALL NEUTRAL PROTEASE REGULATORY PROTEIN"/>
    <property type="match status" value="1"/>
</dbReference>
<dbReference type="GO" id="GO:0032993">
    <property type="term" value="C:protein-DNA complex"/>
    <property type="evidence" value="ECO:0007669"/>
    <property type="project" value="TreeGrafter"/>
</dbReference>